<comment type="subcellular location">
    <subcellularLocation>
        <location evidence="1">Membrane</location>
    </subcellularLocation>
</comment>
<keyword evidence="7" id="KW-0812">Transmembrane</keyword>
<dbReference type="OrthoDB" id="270970at2759"/>
<keyword evidence="7" id="KW-1133">Transmembrane helix</keyword>
<dbReference type="OMA" id="YIPLCED"/>
<evidence type="ECO:0000256" key="2">
    <source>
        <dbReference type="ARBA" id="ARBA00022448"/>
    </source>
</evidence>
<gene>
    <name evidence="11" type="primary">LOC118418107</name>
</gene>
<dbReference type="InterPro" id="IPR035892">
    <property type="entry name" value="C2_domain_sf"/>
</dbReference>
<dbReference type="AlphaFoldDB" id="A0A9J7LCV6"/>
<dbReference type="Pfam" id="PF25669">
    <property type="entry name" value="SMP_MUG190-like"/>
    <property type="match status" value="1"/>
</dbReference>
<dbReference type="PRINTS" id="PR00360">
    <property type="entry name" value="C2DOMAIN"/>
</dbReference>
<evidence type="ECO:0000259" key="8">
    <source>
        <dbReference type="PROSITE" id="PS50004"/>
    </source>
</evidence>
<dbReference type="PANTHER" id="PTHR46980">
    <property type="entry name" value="TRICALBIN-1-RELATED"/>
    <property type="match status" value="1"/>
</dbReference>
<evidence type="ECO:0000313" key="10">
    <source>
        <dbReference type="Proteomes" id="UP000001554"/>
    </source>
</evidence>
<sequence>MLKMSGGSGGLLSGRYHGASLQLTPAEEEQLALEQGWRQTQQLLVCVFTCCVVVAAWLLGSMGVSVAWLGGLCLLLLLVWRGKVQQIVEEAVREEELRVHRKRALRQSETAEWLNFILNRWWVFSAPSIFAKLKLHLDPMLNEMKPGFLDSIELTCFTLGDQTPHFHLVKAYEYSDMMTNPRVATPENITSPPLDMAKVSDYQLVLEADVGLCCSDFKMIYTARLGGKMMGANIDIAVEKLNISGKMQFVLHMDNVTKFPHIARATICFIEKPEVWFSIRMMKAVKLMDVPVLKTWLHSLLMDGLITSLVDPGKMEIKLASPDSDQEFRPELSRRDSKEHTFPYHDISLAENQAKGVLAVTLSSVPPKLNEFAQVFMEETRWCVLKLGEQKEVTQQTLATARWQDTCAFLIDDLEKDKLSIKMKGRGMLATHTLAQYDLSLASYGLEESHKVEEVLQKRGVNSQLFLHMEYTPLPPINLTNTSGLDGLTEGGTSLKEEPDQVAGVLYVHIHSGMDLVSMDRNGLSDPYCIVFCNKRKVKTTHYVCSTLNPSWESSVEFFVANYTEITLSFLVYDWDGRKFCNDDFLGSCSLSLAQAPSCTLRKVMPLGYGVGDRVADMGSITVSVVFRPVGSVAKCVDRLTQRESESDIENAGSFNKQKRRFMASMLPCQAGSKLETKKSKFKQPDALSGVSQGHGLMELNILKGKDLEAKDMNGLSDPFCEVRIKNDLLFKSTVIKKSLNPVWDESVTINMPAQNETLDITVWDRDPFFMKEFMGSMSFTQEDIQRLSKEGPTWFELQRIKQGSIQLMFKVIYNPEQATLEVEAMSSEGLDMVPGELVEEDEEVFEENSDSRRSSQSSTVHQTAKSPIKEGPCQLESVAESSQSESEAPPERPRVERFSSLTGMFRKKSLPRMNVLNTTDGPTPNKKFPGFRLRKRSKSFQNLVVDTKHMPSILTKTDKKGERKTVTLKEISELSSHMYINPRPPLHLSSSFVNVSRETTSANGTASPIPPVWRYYNVNGAVLRARGLRGDMLKKELYCRLHFVSFNAKGRSFKAQQICKTEKVKASPAPYFDVTFQVPADLTGAVNGSCILQMDVKNIDKQVVTRGSASIHEILGDSRDVRKWLKMDDDAEVEIQLYSSHHTSTADPPEVRPSTPTRSLSSPSMQRLSISGQSPDLLAVPPSGSTVPNSPAKPTS</sequence>
<feature type="region of interest" description="Disordered" evidence="6">
    <location>
        <begin position="841"/>
        <end position="898"/>
    </location>
</feature>
<feature type="compositionally biased region" description="Polar residues" evidence="6">
    <location>
        <begin position="1166"/>
        <end position="1175"/>
    </location>
</feature>
<evidence type="ECO:0000256" key="4">
    <source>
        <dbReference type="ARBA" id="ARBA00023121"/>
    </source>
</evidence>
<dbReference type="GO" id="GO:0035621">
    <property type="term" value="P:ER to Golgi ceramide transport"/>
    <property type="evidence" value="ECO:0000318"/>
    <property type="project" value="GO_Central"/>
</dbReference>
<dbReference type="CDD" id="cd21669">
    <property type="entry name" value="SMP_SF"/>
    <property type="match status" value="1"/>
</dbReference>
<dbReference type="InterPro" id="IPR052455">
    <property type="entry name" value="Tricalbin_domain"/>
</dbReference>
<evidence type="ECO:0000313" key="11">
    <source>
        <dbReference type="RefSeq" id="XP_035679833.1"/>
    </source>
</evidence>
<proteinExistence type="predicted"/>
<feature type="domain" description="C2" evidence="8">
    <location>
        <begin position="487"/>
        <end position="609"/>
    </location>
</feature>
<reference evidence="10" key="1">
    <citation type="journal article" date="2020" name="Nat. Ecol. Evol.">
        <title>Deeply conserved synteny resolves early events in vertebrate evolution.</title>
        <authorList>
            <person name="Simakov O."/>
            <person name="Marletaz F."/>
            <person name="Yue J.X."/>
            <person name="O'Connell B."/>
            <person name="Jenkins J."/>
            <person name="Brandt A."/>
            <person name="Calef R."/>
            <person name="Tung C.H."/>
            <person name="Huang T.K."/>
            <person name="Schmutz J."/>
            <person name="Satoh N."/>
            <person name="Yu J.K."/>
            <person name="Putnam N.H."/>
            <person name="Green R.E."/>
            <person name="Rokhsar D.S."/>
        </authorList>
    </citation>
    <scope>NUCLEOTIDE SEQUENCE [LARGE SCALE GENOMIC DNA]</scope>
    <source>
        <strain evidence="10">S238N-H82</strain>
    </source>
</reference>
<dbReference type="InterPro" id="IPR031468">
    <property type="entry name" value="SMP_LBD"/>
</dbReference>
<dbReference type="SMART" id="SM00239">
    <property type="entry name" value="C2"/>
    <property type="match status" value="3"/>
</dbReference>
<evidence type="ECO:0000256" key="7">
    <source>
        <dbReference type="SAM" id="Phobius"/>
    </source>
</evidence>
<evidence type="ECO:0000259" key="9">
    <source>
        <dbReference type="PROSITE" id="PS51847"/>
    </source>
</evidence>
<dbReference type="SUPFAM" id="SSF49562">
    <property type="entry name" value="C2 domain (Calcium/lipid-binding domain, CaLB)"/>
    <property type="match status" value="2"/>
</dbReference>
<reference evidence="11" key="2">
    <citation type="submission" date="2025-08" db="UniProtKB">
        <authorList>
            <consortium name="RefSeq"/>
        </authorList>
    </citation>
    <scope>IDENTIFICATION</scope>
    <source>
        <strain evidence="11">S238N-H82</strain>
        <tissue evidence="11">Testes</tissue>
    </source>
</reference>
<keyword evidence="5 7" id="KW-0472">Membrane</keyword>
<evidence type="ECO:0000256" key="5">
    <source>
        <dbReference type="ARBA" id="ARBA00023136"/>
    </source>
</evidence>
<evidence type="ECO:0000256" key="6">
    <source>
        <dbReference type="SAM" id="MobiDB-lite"/>
    </source>
</evidence>
<dbReference type="InterPro" id="IPR000008">
    <property type="entry name" value="C2_dom"/>
</dbReference>
<keyword evidence="3" id="KW-0445">Lipid transport</keyword>
<dbReference type="RefSeq" id="XP_035679833.1">
    <property type="nucleotide sequence ID" value="XM_035823940.1"/>
</dbReference>
<dbReference type="CDD" id="cd00030">
    <property type="entry name" value="C2"/>
    <property type="match status" value="2"/>
</dbReference>
<feature type="region of interest" description="Disordered" evidence="6">
    <location>
        <begin position="1140"/>
        <end position="1197"/>
    </location>
</feature>
<feature type="transmembrane region" description="Helical" evidence="7">
    <location>
        <begin position="41"/>
        <end position="59"/>
    </location>
</feature>
<feature type="domain" description="C2" evidence="8">
    <location>
        <begin position="679"/>
        <end position="796"/>
    </location>
</feature>
<protein>
    <submittedName>
        <fullName evidence="11">Uncharacterized protein PYUK71.03c-like isoform X1</fullName>
    </submittedName>
</protein>
<organism evidence="10 11">
    <name type="scientific">Branchiostoma floridae</name>
    <name type="common">Florida lancelet</name>
    <name type="synonym">Amphioxus</name>
    <dbReference type="NCBI Taxonomy" id="7739"/>
    <lineage>
        <taxon>Eukaryota</taxon>
        <taxon>Metazoa</taxon>
        <taxon>Chordata</taxon>
        <taxon>Cephalochordata</taxon>
        <taxon>Leptocardii</taxon>
        <taxon>Amphioxiformes</taxon>
        <taxon>Branchiostomatidae</taxon>
        <taxon>Branchiostoma</taxon>
    </lineage>
</organism>
<dbReference type="GO" id="GO:0005886">
    <property type="term" value="C:plasma membrane"/>
    <property type="evidence" value="ECO:0000318"/>
    <property type="project" value="GO_Central"/>
</dbReference>
<keyword evidence="10" id="KW-1185">Reference proteome</keyword>
<keyword evidence="2" id="KW-0813">Transport</keyword>
<dbReference type="KEGG" id="bfo:118418107"/>
<feature type="domain" description="SMP-LTD" evidence="9">
    <location>
        <begin position="107"/>
        <end position="320"/>
    </location>
</feature>
<keyword evidence="4" id="KW-0446">Lipid-binding</keyword>
<feature type="compositionally biased region" description="Low complexity" evidence="6">
    <location>
        <begin position="877"/>
        <end position="888"/>
    </location>
</feature>
<dbReference type="GO" id="GO:0090158">
    <property type="term" value="P:endoplasmic reticulum membrane organization"/>
    <property type="evidence" value="ECO:0000318"/>
    <property type="project" value="GO_Central"/>
</dbReference>
<dbReference type="GO" id="GO:0005783">
    <property type="term" value="C:endoplasmic reticulum"/>
    <property type="evidence" value="ECO:0000318"/>
    <property type="project" value="GO_Central"/>
</dbReference>
<dbReference type="PROSITE" id="PS51847">
    <property type="entry name" value="SMP"/>
    <property type="match status" value="1"/>
</dbReference>
<evidence type="ECO:0000256" key="1">
    <source>
        <dbReference type="ARBA" id="ARBA00004370"/>
    </source>
</evidence>
<feature type="compositionally biased region" description="Polar residues" evidence="6">
    <location>
        <begin position="1184"/>
        <end position="1197"/>
    </location>
</feature>
<name>A0A9J7LCV6_BRAFL</name>
<evidence type="ECO:0000256" key="3">
    <source>
        <dbReference type="ARBA" id="ARBA00023055"/>
    </source>
</evidence>
<dbReference type="Proteomes" id="UP000001554">
    <property type="component" value="Chromosome 1"/>
</dbReference>
<dbReference type="GeneID" id="118418107"/>
<accession>A0A9J7LCV6</accession>
<feature type="compositionally biased region" description="Low complexity" evidence="6">
    <location>
        <begin position="1153"/>
        <end position="1165"/>
    </location>
</feature>
<dbReference type="PROSITE" id="PS50004">
    <property type="entry name" value="C2"/>
    <property type="match status" value="2"/>
</dbReference>
<dbReference type="PANTHER" id="PTHR46980:SF2">
    <property type="entry name" value="TRICALBIN-1-RELATED"/>
    <property type="match status" value="1"/>
</dbReference>
<dbReference type="GO" id="GO:0008289">
    <property type="term" value="F:lipid binding"/>
    <property type="evidence" value="ECO:0000318"/>
    <property type="project" value="GO_Central"/>
</dbReference>
<dbReference type="Pfam" id="PF00168">
    <property type="entry name" value="C2"/>
    <property type="match status" value="3"/>
</dbReference>
<dbReference type="Gene3D" id="2.60.40.150">
    <property type="entry name" value="C2 domain"/>
    <property type="match status" value="2"/>
</dbReference>